<reference evidence="2" key="1">
    <citation type="journal article" date="2012" name="MBio">
        <title>Comparative genome analysis of Trichophyton rubrum and related dermatophytes reveals candidate genes involved in infection.</title>
        <authorList>
            <person name="Martinez D.A."/>
            <person name="Oliver B.G."/>
            <person name="Graeser Y."/>
            <person name="Goldberg J.M."/>
            <person name="Li W."/>
            <person name="Martinez-Rossi N.M."/>
            <person name="Monod M."/>
            <person name="Shelest E."/>
            <person name="Barton R.C."/>
            <person name="Birch E."/>
            <person name="Brakhage A.A."/>
            <person name="Chen Z."/>
            <person name="Gurr S.J."/>
            <person name="Heiman D."/>
            <person name="Heitman J."/>
            <person name="Kosti I."/>
            <person name="Rossi A."/>
            <person name="Saif S."/>
            <person name="Samalova M."/>
            <person name="Saunders C.W."/>
            <person name="Shea T."/>
            <person name="Summerbell R.C."/>
            <person name="Xu J."/>
            <person name="Young S."/>
            <person name="Zeng Q."/>
            <person name="Birren B.W."/>
            <person name="Cuomo C.A."/>
            <person name="White T.C."/>
        </authorList>
    </citation>
    <scope>NUCLEOTIDE SEQUENCE [LARGE SCALE GENOMIC DNA]</scope>
    <source>
        <strain evidence="2">ATCC MYA-4605 / CBS 113480</strain>
    </source>
</reference>
<dbReference type="RefSeq" id="XP_002843990.1">
    <property type="nucleotide sequence ID" value="XM_002843944.1"/>
</dbReference>
<dbReference type="EMBL" id="DS995707">
    <property type="protein sequence ID" value="EEQ34954.1"/>
    <property type="molecule type" value="Genomic_DNA"/>
</dbReference>
<gene>
    <name evidence="1" type="ORF">MCYG_07773</name>
</gene>
<dbReference type="GeneID" id="9225552"/>
<dbReference type="AlphaFoldDB" id="C5FXB4"/>
<accession>C5FXB4</accession>
<dbReference type="OMA" id="FNASCEA"/>
<evidence type="ECO:0000313" key="2">
    <source>
        <dbReference type="Proteomes" id="UP000002035"/>
    </source>
</evidence>
<proteinExistence type="predicted"/>
<keyword evidence="2" id="KW-1185">Reference proteome</keyword>
<sequence length="179" mass="20587">MASQPESQQEAGSEANRIEVRELSEELKGLIDARQQWLVSTHDFVRRGDVYLNIDNTFLQEFQGLFDKLKYPPSAFIRLFRTRDNDRPTRIHDGDRKSIHYLYPLRIPDGFTRVYSGYPGAPGSIHKVIRIGTSVVFQDQVFIDGVLDFLLIGVQQEDSGYTEHIGEGEMAKEREEKPK</sequence>
<dbReference type="eggNOG" id="ENOG502RQV5">
    <property type="taxonomic scope" value="Eukaryota"/>
</dbReference>
<name>C5FXB4_ARTOC</name>
<dbReference type="OrthoDB" id="4174082at2759"/>
<dbReference type="Proteomes" id="UP000002035">
    <property type="component" value="Unassembled WGS sequence"/>
</dbReference>
<organism evidence="1 2">
    <name type="scientific">Arthroderma otae (strain ATCC MYA-4605 / CBS 113480)</name>
    <name type="common">Microsporum canis</name>
    <dbReference type="NCBI Taxonomy" id="554155"/>
    <lineage>
        <taxon>Eukaryota</taxon>
        <taxon>Fungi</taxon>
        <taxon>Dikarya</taxon>
        <taxon>Ascomycota</taxon>
        <taxon>Pezizomycotina</taxon>
        <taxon>Eurotiomycetes</taxon>
        <taxon>Eurotiomycetidae</taxon>
        <taxon>Onygenales</taxon>
        <taxon>Arthrodermataceae</taxon>
        <taxon>Microsporum</taxon>
    </lineage>
</organism>
<dbReference type="VEuPathDB" id="FungiDB:MCYG_07773"/>
<evidence type="ECO:0000313" key="1">
    <source>
        <dbReference type="EMBL" id="EEQ34954.1"/>
    </source>
</evidence>
<dbReference type="HOGENOM" id="CLU_1503111_0_0_1"/>
<protein>
    <submittedName>
        <fullName evidence="1">Uncharacterized protein</fullName>
    </submittedName>
</protein>